<evidence type="ECO:0000313" key="2">
    <source>
        <dbReference type="EMBL" id="KZT25781.1"/>
    </source>
</evidence>
<organism evidence="2 3">
    <name type="scientific">Neolentinus lepideus HHB14362 ss-1</name>
    <dbReference type="NCBI Taxonomy" id="1314782"/>
    <lineage>
        <taxon>Eukaryota</taxon>
        <taxon>Fungi</taxon>
        <taxon>Dikarya</taxon>
        <taxon>Basidiomycota</taxon>
        <taxon>Agaricomycotina</taxon>
        <taxon>Agaricomycetes</taxon>
        <taxon>Gloeophyllales</taxon>
        <taxon>Gloeophyllaceae</taxon>
        <taxon>Neolentinus</taxon>
    </lineage>
</organism>
<keyword evidence="3" id="KW-1185">Reference proteome</keyword>
<dbReference type="Proteomes" id="UP000076761">
    <property type="component" value="Unassembled WGS sequence"/>
</dbReference>
<dbReference type="EMBL" id="KV425570">
    <property type="protein sequence ID" value="KZT25781.1"/>
    <property type="molecule type" value="Genomic_DNA"/>
</dbReference>
<proteinExistence type="predicted"/>
<keyword evidence="1" id="KW-0472">Membrane</keyword>
<keyword evidence="1" id="KW-1133">Transmembrane helix</keyword>
<sequence>MRRLSCTYELLETLVRLVSCVLVAGTIPLAFDILVIRSVPGNARCVAFGNFWLWLRDGDKHTQAGSSTQLDQYLGQCPPARKLYLVGDVWYSHGFALSCKHELFLRRSCVQCLLPGYAAPFMHVRAVRNVCATRVLRSCGWDNSSCGLLTELVAFTVFRLLMASTVFHGFSWWLVRIRCLKTIVLTSSRSVQEDGRPVPGSARRVVF</sequence>
<name>A0A165SWH0_9AGAM</name>
<gene>
    <name evidence="2" type="ORF">NEOLEDRAFT_339565</name>
</gene>
<evidence type="ECO:0000313" key="3">
    <source>
        <dbReference type="Proteomes" id="UP000076761"/>
    </source>
</evidence>
<accession>A0A165SWH0</accession>
<protein>
    <submittedName>
        <fullName evidence="2">Uncharacterized protein</fullName>
    </submittedName>
</protein>
<evidence type="ECO:0000256" key="1">
    <source>
        <dbReference type="SAM" id="Phobius"/>
    </source>
</evidence>
<dbReference type="AlphaFoldDB" id="A0A165SWH0"/>
<reference evidence="2 3" key="1">
    <citation type="journal article" date="2016" name="Mol. Biol. Evol.">
        <title>Comparative Genomics of Early-Diverging Mushroom-Forming Fungi Provides Insights into the Origins of Lignocellulose Decay Capabilities.</title>
        <authorList>
            <person name="Nagy L.G."/>
            <person name="Riley R."/>
            <person name="Tritt A."/>
            <person name="Adam C."/>
            <person name="Daum C."/>
            <person name="Floudas D."/>
            <person name="Sun H."/>
            <person name="Yadav J.S."/>
            <person name="Pangilinan J."/>
            <person name="Larsson K.H."/>
            <person name="Matsuura K."/>
            <person name="Barry K."/>
            <person name="Labutti K."/>
            <person name="Kuo R."/>
            <person name="Ohm R.A."/>
            <person name="Bhattacharya S.S."/>
            <person name="Shirouzu T."/>
            <person name="Yoshinaga Y."/>
            <person name="Martin F.M."/>
            <person name="Grigoriev I.V."/>
            <person name="Hibbett D.S."/>
        </authorList>
    </citation>
    <scope>NUCLEOTIDE SEQUENCE [LARGE SCALE GENOMIC DNA]</scope>
    <source>
        <strain evidence="2 3">HHB14362 ss-1</strain>
    </source>
</reference>
<keyword evidence="1" id="KW-0812">Transmembrane</keyword>
<dbReference type="InParanoid" id="A0A165SWH0"/>
<feature type="transmembrane region" description="Helical" evidence="1">
    <location>
        <begin position="152"/>
        <end position="175"/>
    </location>
</feature>